<accession>A0A8J4DNH0</accession>
<sequence>MLKCAGPSAGPRRERPAVGAFEQLFRPGLGAQGGLARRDGAAAELLGGRPSLLGSATGLFGEGLQL</sequence>
<organism evidence="1 2">
    <name type="scientific">Virgisporangium aliadipatigenens</name>
    <dbReference type="NCBI Taxonomy" id="741659"/>
    <lineage>
        <taxon>Bacteria</taxon>
        <taxon>Bacillati</taxon>
        <taxon>Actinomycetota</taxon>
        <taxon>Actinomycetes</taxon>
        <taxon>Micromonosporales</taxon>
        <taxon>Micromonosporaceae</taxon>
        <taxon>Virgisporangium</taxon>
    </lineage>
</organism>
<dbReference type="Proteomes" id="UP000619260">
    <property type="component" value="Unassembled WGS sequence"/>
</dbReference>
<reference evidence="1" key="1">
    <citation type="submission" date="2021-01" db="EMBL/GenBank/DDBJ databases">
        <title>Whole genome shotgun sequence of Virgisporangium aliadipatigenens NBRC 105644.</title>
        <authorList>
            <person name="Komaki H."/>
            <person name="Tamura T."/>
        </authorList>
    </citation>
    <scope>NUCLEOTIDE SEQUENCE</scope>
    <source>
        <strain evidence="1">NBRC 105644</strain>
    </source>
</reference>
<proteinExistence type="predicted"/>
<keyword evidence="2" id="KW-1185">Reference proteome</keyword>
<evidence type="ECO:0000313" key="2">
    <source>
        <dbReference type="Proteomes" id="UP000619260"/>
    </source>
</evidence>
<name>A0A8J4DNH0_9ACTN</name>
<comment type="caution">
    <text evidence="1">The sequence shown here is derived from an EMBL/GenBank/DDBJ whole genome shotgun (WGS) entry which is preliminary data.</text>
</comment>
<protein>
    <submittedName>
        <fullName evidence="1">Uncharacterized protein</fullName>
    </submittedName>
</protein>
<gene>
    <name evidence="1" type="ORF">Val02_04590</name>
</gene>
<dbReference type="EMBL" id="BOPF01000002">
    <property type="protein sequence ID" value="GIJ43573.1"/>
    <property type="molecule type" value="Genomic_DNA"/>
</dbReference>
<dbReference type="AlphaFoldDB" id="A0A8J4DNH0"/>
<evidence type="ECO:0000313" key="1">
    <source>
        <dbReference type="EMBL" id="GIJ43573.1"/>
    </source>
</evidence>